<evidence type="ECO:0000313" key="6">
    <source>
        <dbReference type="Proteomes" id="UP001500416"/>
    </source>
</evidence>
<protein>
    <recommendedName>
        <fullName evidence="4">Methyltransferase type 11 domain-containing protein</fullName>
    </recommendedName>
</protein>
<evidence type="ECO:0000256" key="1">
    <source>
        <dbReference type="ARBA" id="ARBA00022603"/>
    </source>
</evidence>
<keyword evidence="3" id="KW-0949">S-adenosyl-L-methionine</keyword>
<keyword evidence="2" id="KW-0808">Transferase</keyword>
<dbReference type="Pfam" id="PF08241">
    <property type="entry name" value="Methyltransf_11"/>
    <property type="match status" value="1"/>
</dbReference>
<sequence>MHGPADAPGAIGHARAYEVLSAVVFAGRRRRTFGRLVAFAGVRAGDRVLDVGCGTGYLTSMAARAGGRAVGVDLSEPMVARARRLRRDCAFEVGRAEALPFADGEFDVVVSSLAVHHLPAASRGVAFREAFRVLRPGGRVMVADFTPPKGVLSRHVVGATAGPAMRDNPVERIEPMLVEAGFTGPAVTAVGFLHCVRAVKPE</sequence>
<dbReference type="Gene3D" id="3.40.50.150">
    <property type="entry name" value="Vaccinia Virus protein VP39"/>
    <property type="match status" value="1"/>
</dbReference>
<evidence type="ECO:0000259" key="4">
    <source>
        <dbReference type="Pfam" id="PF08241"/>
    </source>
</evidence>
<feature type="domain" description="Methyltransferase type 11" evidence="4">
    <location>
        <begin position="49"/>
        <end position="141"/>
    </location>
</feature>
<gene>
    <name evidence="5" type="ORF">GCM10010492_65420</name>
</gene>
<dbReference type="InterPro" id="IPR023576">
    <property type="entry name" value="UbiE/COQ5_MeTrFase_CS"/>
</dbReference>
<keyword evidence="1" id="KW-0489">Methyltransferase</keyword>
<dbReference type="Proteomes" id="UP001500416">
    <property type="component" value="Unassembled WGS sequence"/>
</dbReference>
<organism evidence="5 6">
    <name type="scientific">Saccharothrix mutabilis subsp. mutabilis</name>
    <dbReference type="NCBI Taxonomy" id="66855"/>
    <lineage>
        <taxon>Bacteria</taxon>
        <taxon>Bacillati</taxon>
        <taxon>Actinomycetota</taxon>
        <taxon>Actinomycetes</taxon>
        <taxon>Pseudonocardiales</taxon>
        <taxon>Pseudonocardiaceae</taxon>
        <taxon>Saccharothrix</taxon>
    </lineage>
</organism>
<reference evidence="5 6" key="1">
    <citation type="journal article" date="2019" name="Int. J. Syst. Evol. Microbiol.">
        <title>The Global Catalogue of Microorganisms (GCM) 10K type strain sequencing project: providing services to taxonomists for standard genome sequencing and annotation.</title>
        <authorList>
            <consortium name="The Broad Institute Genomics Platform"/>
            <consortium name="The Broad Institute Genome Sequencing Center for Infectious Disease"/>
            <person name="Wu L."/>
            <person name="Ma J."/>
        </authorList>
    </citation>
    <scope>NUCLEOTIDE SEQUENCE [LARGE SCALE GENOMIC DNA]</scope>
    <source>
        <strain evidence="5 6">JCM 3380</strain>
    </source>
</reference>
<dbReference type="InterPro" id="IPR029063">
    <property type="entry name" value="SAM-dependent_MTases_sf"/>
</dbReference>
<dbReference type="EMBL" id="BAAABU010000023">
    <property type="protein sequence ID" value="GAA0255482.1"/>
    <property type="molecule type" value="Genomic_DNA"/>
</dbReference>
<dbReference type="CDD" id="cd02440">
    <property type="entry name" value="AdoMet_MTases"/>
    <property type="match status" value="1"/>
</dbReference>
<accession>A0ABN0UMI1</accession>
<evidence type="ECO:0000313" key="5">
    <source>
        <dbReference type="EMBL" id="GAA0255482.1"/>
    </source>
</evidence>
<dbReference type="PROSITE" id="PS01184">
    <property type="entry name" value="UBIE_2"/>
    <property type="match status" value="1"/>
</dbReference>
<proteinExistence type="predicted"/>
<dbReference type="PANTHER" id="PTHR43591">
    <property type="entry name" value="METHYLTRANSFERASE"/>
    <property type="match status" value="1"/>
</dbReference>
<comment type="caution">
    <text evidence="5">The sequence shown here is derived from an EMBL/GenBank/DDBJ whole genome shotgun (WGS) entry which is preliminary data.</text>
</comment>
<evidence type="ECO:0000256" key="2">
    <source>
        <dbReference type="ARBA" id="ARBA00022679"/>
    </source>
</evidence>
<keyword evidence="6" id="KW-1185">Reference proteome</keyword>
<evidence type="ECO:0000256" key="3">
    <source>
        <dbReference type="ARBA" id="ARBA00022691"/>
    </source>
</evidence>
<dbReference type="InterPro" id="IPR013216">
    <property type="entry name" value="Methyltransf_11"/>
</dbReference>
<name>A0ABN0UMI1_9PSEU</name>
<dbReference type="SUPFAM" id="SSF53335">
    <property type="entry name" value="S-adenosyl-L-methionine-dependent methyltransferases"/>
    <property type="match status" value="1"/>
</dbReference>